<feature type="transmembrane region" description="Helical" evidence="1">
    <location>
        <begin position="243"/>
        <end position="265"/>
    </location>
</feature>
<sequence>MKNVHKLTEGAVLLAAFAVLLLMSLYLPIIGTIVTFGLPVPFMLFAAKNKRSDAAIFFVAAILISFIVGTITAIPLTLIFGLTGLVIGELIKLKKERTAMLLGGSLAFLAMFLLVFAGMNVLLNINFVEELKVVLEQSMDMTKNMLSTIDNNEAEQIIEQLEATITALETLLPSLLVLSSAMYVFIIQLIGVPIVRRFGIEVKKWRSFADISFPKSILWYYLLTILAQFVMRPEEGSFTTMAIMNLLFVLQLIMVIQGLAFIFFYSRLKNWPKIVPIAILIFTFLMPIFLYIVRILGIIDIGFDLRKRLDNRDA</sequence>
<reference evidence="2 3" key="1">
    <citation type="submission" date="2017-08" db="EMBL/GenBank/DDBJ databases">
        <title>Complete Genome Sequence of Bacillus kochii Oregon-R-modENCODE STRAIN BDGP4, isolated from Drosophila melanogaster gut.</title>
        <authorList>
            <person name="Wan K.H."/>
            <person name="Yu C."/>
            <person name="Park S."/>
            <person name="Hammonds A.S."/>
            <person name="Booth B.W."/>
            <person name="Celniker S.E."/>
        </authorList>
    </citation>
    <scope>NUCLEOTIDE SEQUENCE [LARGE SCALE GENOMIC DNA]</scope>
    <source>
        <strain evidence="2 3">BDGP4</strain>
    </source>
</reference>
<dbReference type="OrthoDB" id="2987886at2"/>
<organism evidence="2 3">
    <name type="scientific">Cytobacillus kochii</name>
    <dbReference type="NCBI Taxonomy" id="859143"/>
    <lineage>
        <taxon>Bacteria</taxon>
        <taxon>Bacillati</taxon>
        <taxon>Bacillota</taxon>
        <taxon>Bacilli</taxon>
        <taxon>Bacillales</taxon>
        <taxon>Bacillaceae</taxon>
        <taxon>Cytobacillus</taxon>
    </lineage>
</organism>
<dbReference type="Pfam" id="PF09991">
    <property type="entry name" value="DUF2232"/>
    <property type="match status" value="1"/>
</dbReference>
<feature type="transmembrane region" description="Helical" evidence="1">
    <location>
        <begin position="277"/>
        <end position="299"/>
    </location>
</feature>
<feature type="transmembrane region" description="Helical" evidence="1">
    <location>
        <begin position="54"/>
        <end position="87"/>
    </location>
</feature>
<proteinExistence type="predicted"/>
<gene>
    <name evidence="2" type="ORF">CKF48_10940</name>
</gene>
<keyword evidence="3" id="KW-1185">Reference proteome</keyword>
<dbReference type="InterPro" id="IPR018710">
    <property type="entry name" value="DUF2232"/>
</dbReference>
<name>A0A248TI29_9BACI</name>
<feature type="transmembrane region" description="Helical" evidence="1">
    <location>
        <begin position="99"/>
        <end position="123"/>
    </location>
</feature>
<keyword evidence="1" id="KW-0472">Membrane</keyword>
<evidence type="ECO:0000313" key="2">
    <source>
        <dbReference type="EMBL" id="ASV67779.1"/>
    </source>
</evidence>
<dbReference type="AlphaFoldDB" id="A0A248TI29"/>
<keyword evidence="1" id="KW-0812">Transmembrane</keyword>
<dbReference type="PANTHER" id="PTHR41324:SF1">
    <property type="entry name" value="DUF2232 DOMAIN-CONTAINING PROTEIN"/>
    <property type="match status" value="1"/>
</dbReference>
<keyword evidence="1" id="KW-1133">Transmembrane helix</keyword>
<accession>A0A248TI29</accession>
<dbReference type="PANTHER" id="PTHR41324">
    <property type="entry name" value="MEMBRANE PROTEIN-RELATED"/>
    <property type="match status" value="1"/>
</dbReference>
<protein>
    <recommendedName>
        <fullName evidence="4">DUF2232 domain-containing protein</fullName>
    </recommendedName>
</protein>
<feature type="transmembrane region" description="Helical" evidence="1">
    <location>
        <begin position="12"/>
        <end position="34"/>
    </location>
</feature>
<evidence type="ECO:0000256" key="1">
    <source>
        <dbReference type="SAM" id="Phobius"/>
    </source>
</evidence>
<evidence type="ECO:0000313" key="3">
    <source>
        <dbReference type="Proteomes" id="UP000215137"/>
    </source>
</evidence>
<feature type="transmembrane region" description="Helical" evidence="1">
    <location>
        <begin position="216"/>
        <end position="231"/>
    </location>
</feature>
<feature type="transmembrane region" description="Helical" evidence="1">
    <location>
        <begin position="175"/>
        <end position="195"/>
    </location>
</feature>
<dbReference type="KEGG" id="bko:CKF48_10940"/>
<evidence type="ECO:0008006" key="4">
    <source>
        <dbReference type="Google" id="ProtNLM"/>
    </source>
</evidence>
<dbReference type="RefSeq" id="WP_095371348.1">
    <property type="nucleotide sequence ID" value="NZ_CP022983.1"/>
</dbReference>
<dbReference type="Proteomes" id="UP000215137">
    <property type="component" value="Chromosome"/>
</dbReference>
<dbReference type="EMBL" id="CP022983">
    <property type="protein sequence ID" value="ASV67779.1"/>
    <property type="molecule type" value="Genomic_DNA"/>
</dbReference>